<accession>A0A919ADN9</accession>
<organism evidence="2 3">
    <name type="scientific">Streptomyces fumanus</name>
    <dbReference type="NCBI Taxonomy" id="67302"/>
    <lineage>
        <taxon>Bacteria</taxon>
        <taxon>Bacillati</taxon>
        <taxon>Actinomycetota</taxon>
        <taxon>Actinomycetes</taxon>
        <taxon>Kitasatosporales</taxon>
        <taxon>Streptomycetaceae</taxon>
        <taxon>Streptomyces</taxon>
    </lineage>
</organism>
<dbReference type="EMBL" id="BNBI01000005">
    <property type="protein sequence ID" value="GHF01087.1"/>
    <property type="molecule type" value="Genomic_DNA"/>
</dbReference>
<feature type="region of interest" description="Disordered" evidence="1">
    <location>
        <begin position="29"/>
        <end position="56"/>
    </location>
</feature>
<keyword evidence="3" id="KW-1185">Reference proteome</keyword>
<comment type="caution">
    <text evidence="2">The sequence shown here is derived from an EMBL/GenBank/DDBJ whole genome shotgun (WGS) entry which is preliminary data.</text>
</comment>
<evidence type="ECO:0000256" key="1">
    <source>
        <dbReference type="SAM" id="MobiDB-lite"/>
    </source>
</evidence>
<reference evidence="2" key="1">
    <citation type="journal article" date="2014" name="Int. J. Syst. Evol. Microbiol.">
        <title>Complete genome sequence of Corynebacterium casei LMG S-19264T (=DSM 44701T), isolated from a smear-ripened cheese.</title>
        <authorList>
            <consortium name="US DOE Joint Genome Institute (JGI-PGF)"/>
            <person name="Walter F."/>
            <person name="Albersmeier A."/>
            <person name="Kalinowski J."/>
            <person name="Ruckert C."/>
        </authorList>
    </citation>
    <scope>NUCLEOTIDE SEQUENCE</scope>
    <source>
        <strain evidence="2">JCM 4477</strain>
    </source>
</reference>
<sequence length="56" mass="6079">MDAYRRGVPGRRRPLCPYAKEARKHMRAPIVPSGGLDPLDAAAPRRAAAPVEAVRS</sequence>
<proteinExistence type="predicted"/>
<name>A0A919ADN9_9ACTN</name>
<protein>
    <submittedName>
        <fullName evidence="2">Uncharacterized protein</fullName>
    </submittedName>
</protein>
<feature type="compositionally biased region" description="Low complexity" evidence="1">
    <location>
        <begin position="41"/>
        <end position="56"/>
    </location>
</feature>
<evidence type="ECO:0000313" key="2">
    <source>
        <dbReference type="EMBL" id="GHF01087.1"/>
    </source>
</evidence>
<evidence type="ECO:0000313" key="3">
    <source>
        <dbReference type="Proteomes" id="UP000630718"/>
    </source>
</evidence>
<dbReference type="AlphaFoldDB" id="A0A919ADN9"/>
<reference evidence="2" key="2">
    <citation type="submission" date="2020-09" db="EMBL/GenBank/DDBJ databases">
        <authorList>
            <person name="Sun Q."/>
            <person name="Ohkuma M."/>
        </authorList>
    </citation>
    <scope>NUCLEOTIDE SEQUENCE</scope>
    <source>
        <strain evidence="2">JCM 4477</strain>
    </source>
</reference>
<gene>
    <name evidence="2" type="ORF">GCM10018772_27280</name>
</gene>
<dbReference type="Proteomes" id="UP000630718">
    <property type="component" value="Unassembled WGS sequence"/>
</dbReference>